<feature type="compositionally biased region" description="Basic and acidic residues" evidence="1">
    <location>
        <begin position="129"/>
        <end position="153"/>
    </location>
</feature>
<feature type="compositionally biased region" description="Low complexity" evidence="1">
    <location>
        <begin position="297"/>
        <end position="306"/>
    </location>
</feature>
<feature type="compositionally biased region" description="Low complexity" evidence="1">
    <location>
        <begin position="640"/>
        <end position="651"/>
    </location>
</feature>
<reference evidence="2" key="1">
    <citation type="journal article" date="2021" name="Sci. Rep.">
        <title>Diploid genomic architecture of Nitzschia inconspicua, an elite biomass production diatom.</title>
        <authorList>
            <person name="Oliver A."/>
            <person name="Podell S."/>
            <person name="Pinowska A."/>
            <person name="Traller J.C."/>
            <person name="Smith S.R."/>
            <person name="McClure R."/>
            <person name="Beliaev A."/>
            <person name="Bohutskyi P."/>
            <person name="Hill E.A."/>
            <person name="Rabines A."/>
            <person name="Zheng H."/>
            <person name="Allen L.Z."/>
            <person name="Kuo A."/>
            <person name="Grigoriev I.V."/>
            <person name="Allen A.E."/>
            <person name="Hazlebeck D."/>
            <person name="Allen E.E."/>
        </authorList>
    </citation>
    <scope>NUCLEOTIDE SEQUENCE</scope>
    <source>
        <strain evidence="2">Hildebrandi</strain>
    </source>
</reference>
<accession>A0A9K3LIY1</accession>
<dbReference type="AlphaFoldDB" id="A0A9K3LIY1"/>
<feature type="compositionally biased region" description="Polar residues" evidence="1">
    <location>
        <begin position="66"/>
        <end position="77"/>
    </location>
</feature>
<dbReference type="Proteomes" id="UP000693970">
    <property type="component" value="Unassembled WGS sequence"/>
</dbReference>
<dbReference type="OrthoDB" id="44326at2759"/>
<feature type="compositionally biased region" description="Basic and acidic residues" evidence="1">
    <location>
        <begin position="672"/>
        <end position="682"/>
    </location>
</feature>
<protein>
    <submittedName>
        <fullName evidence="2">Uncharacterized protein</fullName>
    </submittedName>
</protein>
<comment type="caution">
    <text evidence="2">The sequence shown here is derived from an EMBL/GenBank/DDBJ whole genome shotgun (WGS) entry which is preliminary data.</text>
</comment>
<evidence type="ECO:0000313" key="2">
    <source>
        <dbReference type="EMBL" id="KAG7363260.1"/>
    </source>
</evidence>
<feature type="compositionally biased region" description="Basic and acidic residues" evidence="1">
    <location>
        <begin position="38"/>
        <end position="50"/>
    </location>
</feature>
<name>A0A9K3LIY1_9STRA</name>
<dbReference type="EMBL" id="JAGRRH010000010">
    <property type="protein sequence ID" value="KAG7363260.1"/>
    <property type="molecule type" value="Genomic_DNA"/>
</dbReference>
<sequence length="682" mass="74909">MRPATPRQQQKQEKESQPYRSTPDSRSSVLNRARQYTRRIEDEERRRSQSFDRNNNNNTNTNTNTATPSATKQSSEGIVSPTTSSTSFSSSSSSSPHASYRGSGIHNAHSSSSRRQTTSPGSFDQTPRSIRDRAVKSVEKDHSRDRFTNETKMDASVPSPSQQGGQGRHSVSTGRPSAATTNDTGDDDVATQQQVHRQPSHQHQQGEPVVSPELLVDALSGHEDGLLAIAERLMEHYDAGYDAMGEAIIDAFADVQKLFQHVVEAAHMEGAAFEASRREEEMKELRRKSSAYDDDTATNNSNNDNNLAAATAAASGPVRHDEFIDQDVKDTLNEAIRKGAALKEQNKHEECYELYEQACQSASALLPVDSDHRGRLQLSIARAESMSPDRACAILRYAMDDVLRSGLRAGKVPLPDPSKRADVVLSKPMAHPSMNGAHAGAGNPAQSSEEALNSLVEEMKEILDAPVYKDTPLQDVAKRFWLALQENQKISSKNEERLEHNLGKLKGDFLLARAEWEEKLTMAQKQAESYKQKYLTAKDGKETSLMDDARNAMSKFPQRMKEEYESQDGLGSLGASGSFRSAKTRPEFQKGVESVASMGSSLAHHAKTLVGSFACAGNNERTGQVLVSERATEEWRGRRNAAAARGADATASFTKQDLPPGLEMSASTSTRSYREAPRHVDV</sequence>
<feature type="compositionally biased region" description="Low complexity" evidence="1">
    <location>
        <begin position="54"/>
        <end position="65"/>
    </location>
</feature>
<evidence type="ECO:0000256" key="1">
    <source>
        <dbReference type="SAM" id="MobiDB-lite"/>
    </source>
</evidence>
<gene>
    <name evidence="2" type="ORF">IV203_026620</name>
</gene>
<feature type="region of interest" description="Disordered" evidence="1">
    <location>
        <begin position="639"/>
        <end position="682"/>
    </location>
</feature>
<feature type="region of interest" description="Disordered" evidence="1">
    <location>
        <begin position="1"/>
        <end position="208"/>
    </location>
</feature>
<evidence type="ECO:0000313" key="3">
    <source>
        <dbReference type="Proteomes" id="UP000693970"/>
    </source>
</evidence>
<feature type="compositionally biased region" description="Polar residues" evidence="1">
    <location>
        <begin position="108"/>
        <end position="128"/>
    </location>
</feature>
<feature type="compositionally biased region" description="Polar residues" evidence="1">
    <location>
        <begin position="18"/>
        <end position="30"/>
    </location>
</feature>
<keyword evidence="3" id="KW-1185">Reference proteome</keyword>
<reference evidence="2" key="2">
    <citation type="submission" date="2021-04" db="EMBL/GenBank/DDBJ databases">
        <authorList>
            <person name="Podell S."/>
        </authorList>
    </citation>
    <scope>NUCLEOTIDE SEQUENCE</scope>
    <source>
        <strain evidence="2">Hildebrandi</strain>
    </source>
</reference>
<feature type="region of interest" description="Disordered" evidence="1">
    <location>
        <begin position="284"/>
        <end position="306"/>
    </location>
</feature>
<feature type="compositionally biased region" description="Low complexity" evidence="1">
    <location>
        <begin position="80"/>
        <end position="96"/>
    </location>
</feature>
<organism evidence="2 3">
    <name type="scientific">Nitzschia inconspicua</name>
    <dbReference type="NCBI Taxonomy" id="303405"/>
    <lineage>
        <taxon>Eukaryota</taxon>
        <taxon>Sar</taxon>
        <taxon>Stramenopiles</taxon>
        <taxon>Ochrophyta</taxon>
        <taxon>Bacillariophyta</taxon>
        <taxon>Bacillariophyceae</taxon>
        <taxon>Bacillariophycidae</taxon>
        <taxon>Bacillariales</taxon>
        <taxon>Bacillariaceae</taxon>
        <taxon>Nitzschia</taxon>
    </lineage>
</organism>
<proteinExistence type="predicted"/>
<feature type="compositionally biased region" description="Polar residues" evidence="1">
    <location>
        <begin position="190"/>
        <end position="205"/>
    </location>
</feature>
<feature type="compositionally biased region" description="Polar residues" evidence="1">
    <location>
        <begin position="158"/>
        <end position="183"/>
    </location>
</feature>